<comment type="caution">
    <text evidence="1">The sequence shown here is derived from an EMBL/GenBank/DDBJ whole genome shotgun (WGS) entry which is preliminary data.</text>
</comment>
<protein>
    <submittedName>
        <fullName evidence="1">Uncharacterized protein</fullName>
    </submittedName>
</protein>
<keyword evidence="2" id="KW-1185">Reference proteome</keyword>
<dbReference type="EMBL" id="LSYV01000012">
    <property type="protein sequence ID" value="KXZ51770.1"/>
    <property type="molecule type" value="Genomic_DNA"/>
</dbReference>
<sequence length="290" mass="32286">MAIACTYFGRRAVHALTRTRADFMFVYISLDDGKFALLLRQRFPKNKRATQNFQFVSLWSHAYAWSDSEEVFWDKYQDDIVLQLHRHFFMLNTFEHADWRDALRCPAMQPGATTLPFLPLLDAEGLPTYESMRLRSVQDLFAQVALAAGYPGMTPHGCRSGKLHDELLRAWLRDGAITQQALARMYAVMGWVDGSREDPALRPRILTALAAVQSAAAESRVFVAEVGMRAVVPEEGTAVGPANVAHRLEGLACRVLASAVVHLQVGIQSVGPSKRVIFGCASNFPQLHGL</sequence>
<accession>A0A150GR00</accession>
<reference evidence="2" key="1">
    <citation type="journal article" date="2016" name="Nat. Commun.">
        <title>The Gonium pectorale genome demonstrates co-option of cell cycle regulation during the evolution of multicellularity.</title>
        <authorList>
            <person name="Hanschen E.R."/>
            <person name="Marriage T.N."/>
            <person name="Ferris P.J."/>
            <person name="Hamaji T."/>
            <person name="Toyoda A."/>
            <person name="Fujiyama A."/>
            <person name="Neme R."/>
            <person name="Noguchi H."/>
            <person name="Minakuchi Y."/>
            <person name="Suzuki M."/>
            <person name="Kawai-Toyooka H."/>
            <person name="Smith D.R."/>
            <person name="Sparks H."/>
            <person name="Anderson J."/>
            <person name="Bakaric R."/>
            <person name="Luria V."/>
            <person name="Karger A."/>
            <person name="Kirschner M.W."/>
            <person name="Durand P.M."/>
            <person name="Michod R.E."/>
            <person name="Nozaki H."/>
            <person name="Olson B.J."/>
        </authorList>
    </citation>
    <scope>NUCLEOTIDE SEQUENCE [LARGE SCALE GENOMIC DNA]</scope>
    <source>
        <strain evidence="2">NIES-2863</strain>
    </source>
</reference>
<evidence type="ECO:0000313" key="1">
    <source>
        <dbReference type="EMBL" id="KXZ51770.1"/>
    </source>
</evidence>
<evidence type="ECO:0000313" key="2">
    <source>
        <dbReference type="Proteomes" id="UP000075714"/>
    </source>
</evidence>
<dbReference type="AlphaFoldDB" id="A0A150GR00"/>
<gene>
    <name evidence="1" type="ORF">GPECTOR_11g213</name>
</gene>
<organism evidence="1 2">
    <name type="scientific">Gonium pectorale</name>
    <name type="common">Green alga</name>
    <dbReference type="NCBI Taxonomy" id="33097"/>
    <lineage>
        <taxon>Eukaryota</taxon>
        <taxon>Viridiplantae</taxon>
        <taxon>Chlorophyta</taxon>
        <taxon>core chlorophytes</taxon>
        <taxon>Chlorophyceae</taxon>
        <taxon>CS clade</taxon>
        <taxon>Chlamydomonadales</taxon>
        <taxon>Volvocaceae</taxon>
        <taxon>Gonium</taxon>
    </lineage>
</organism>
<dbReference type="Proteomes" id="UP000075714">
    <property type="component" value="Unassembled WGS sequence"/>
</dbReference>
<proteinExistence type="predicted"/>
<name>A0A150GR00_GONPE</name>